<dbReference type="SUPFAM" id="SSF50985">
    <property type="entry name" value="RCC1/BLIP-II"/>
    <property type="match status" value="2"/>
</dbReference>
<dbReference type="InParanoid" id="A0A090M129"/>
<dbReference type="InterPro" id="IPR000408">
    <property type="entry name" value="Reg_chr_condens"/>
</dbReference>
<feature type="repeat" description="RCC1" evidence="2">
    <location>
        <begin position="105"/>
        <end position="169"/>
    </location>
</feature>
<dbReference type="EMBL" id="CAID01000005">
    <property type="protein sequence ID" value="CEF97940.1"/>
    <property type="molecule type" value="Genomic_DNA"/>
</dbReference>
<gene>
    <name evidence="5" type="ORF">OT_ostta05g01880</name>
</gene>
<dbReference type="Gene3D" id="2.130.10.30">
    <property type="entry name" value="Regulator of chromosome condensation 1/beta-lactamase-inhibitor protein II"/>
    <property type="match status" value="2"/>
</dbReference>
<evidence type="ECO:0000256" key="4">
    <source>
        <dbReference type="SAM" id="SignalP"/>
    </source>
</evidence>
<evidence type="ECO:0000256" key="1">
    <source>
        <dbReference type="ARBA" id="ARBA00022737"/>
    </source>
</evidence>
<feature type="region of interest" description="Disordered" evidence="3">
    <location>
        <begin position="107"/>
        <end position="128"/>
    </location>
</feature>
<dbReference type="RefSeq" id="XP_003079289.2">
    <property type="nucleotide sequence ID" value="XM_003079241.2"/>
</dbReference>
<reference evidence="5 6" key="2">
    <citation type="journal article" date="2014" name="BMC Genomics">
        <title>An improved genome of the model marine alga Ostreococcus tauri unfolds by assessing Illumina de novo assemblies.</title>
        <authorList>
            <person name="Blanc-Mathieu R."/>
            <person name="Verhelst B."/>
            <person name="Derelle E."/>
            <person name="Rombauts S."/>
            <person name="Bouget F.Y."/>
            <person name="Carre I."/>
            <person name="Chateau A."/>
            <person name="Eyre-Walker A."/>
            <person name="Grimsley N."/>
            <person name="Moreau H."/>
            <person name="Piegu B."/>
            <person name="Rivals E."/>
            <person name="Schackwitz W."/>
            <person name="Van de Peer Y."/>
            <person name="Piganeau G."/>
        </authorList>
    </citation>
    <scope>NUCLEOTIDE SEQUENCE [LARGE SCALE GENOMIC DNA]</scope>
    <source>
        <strain evidence="6">OTTH 0595 / CCAP 157/2 / RCC745</strain>
    </source>
</reference>
<dbReference type="PROSITE" id="PS50012">
    <property type="entry name" value="RCC1_3"/>
    <property type="match status" value="4"/>
</dbReference>
<feature type="repeat" description="RCC1" evidence="2">
    <location>
        <begin position="369"/>
        <end position="416"/>
    </location>
</feature>
<evidence type="ECO:0000313" key="6">
    <source>
        <dbReference type="Proteomes" id="UP000009170"/>
    </source>
</evidence>
<keyword evidence="1" id="KW-0677">Repeat</keyword>
<name>A0A090M129_OSTTA</name>
<feature type="chain" id="PRO_5001860236" evidence="4">
    <location>
        <begin position="30"/>
        <end position="473"/>
    </location>
</feature>
<dbReference type="GeneID" id="9833300"/>
<sequence length="473" mass="48384">MHPHPPSRARAMLVVLAVFALALTASVDASSYDKRAMRETEHKDSPTTVARARFLAYTWGIGGDRVGRPSNDAPTPPGAVELESSAGDVLAIAASGHTAVATSSGRLYTAGRNDSSGGGGHGSAAIDDSGQLGRQGALGALGRVEGALEKESVVSVACGRYHTTCATASGRVYSFGLNDVGQLGTSGVMGKAPDAKKRCDSGGNCDGLERDAKALAGEGESCFGGAACRSGTPSLVTFPEGTGRIKSVAAGRYTSAAVTTDGRVFVWGLNACGGAKGGRQSLLDDARAASTPRPIDGVREVEFLDIGYTSMIFLTKTGEVFTCDTGFDGYARVAEKSDESITPHPTFANDHAIDVAAGRCHFAIATKSGALFTWGCKALGREGSTEKPARVVGDLSSRRVVSVAAGEYFTLVTTMDGEIYGAGSNGNGQLGTAPESTTEYATFERVSLGTQAGDALAVAAGYQHSIAIVAAST</sequence>
<reference evidence="6" key="1">
    <citation type="journal article" date="2006" name="Proc. Natl. Acad. Sci. U.S.A.">
        <title>Genome analysis of the smallest free-living eukaryote Ostreococcus tauri unveils many unique features.</title>
        <authorList>
            <person name="Derelle E."/>
            <person name="Ferraz C."/>
            <person name="Rombauts S."/>
            <person name="Rouze P."/>
            <person name="Worden A.Z."/>
            <person name="Robbens S."/>
            <person name="Partensky F."/>
            <person name="Degroeve S."/>
            <person name="Echeynie S."/>
            <person name="Cooke R."/>
            <person name="Saeys Y."/>
            <person name="Wuyts J."/>
            <person name="Jabbari K."/>
            <person name="Bowler C."/>
            <person name="Panaud O."/>
            <person name="Piegu B."/>
            <person name="Ball S.G."/>
            <person name="Ral J.-P."/>
            <person name="Bouget F.-Y."/>
            <person name="Piganeau G."/>
            <person name="De Baets B."/>
            <person name="Picard A."/>
            <person name="Delseny M."/>
            <person name="Demaille J."/>
            <person name="Van de Peer Y."/>
            <person name="Moreau H."/>
        </authorList>
    </citation>
    <scope>NUCLEOTIDE SEQUENCE [LARGE SCALE GENOMIC DNA]</scope>
    <source>
        <strain evidence="6">OTTH 0595 / CCAP 157/2 / RCC745</strain>
    </source>
</reference>
<keyword evidence="4" id="KW-0732">Signal</keyword>
<organism evidence="5 6">
    <name type="scientific">Ostreococcus tauri</name>
    <name type="common">Marine green alga</name>
    <dbReference type="NCBI Taxonomy" id="70448"/>
    <lineage>
        <taxon>Eukaryota</taxon>
        <taxon>Viridiplantae</taxon>
        <taxon>Chlorophyta</taxon>
        <taxon>Mamiellophyceae</taxon>
        <taxon>Mamiellales</taxon>
        <taxon>Bathycoccaceae</taxon>
        <taxon>Ostreococcus</taxon>
    </lineage>
</organism>
<dbReference type="KEGG" id="ota:OT_ostta05g01880"/>
<dbReference type="InterPro" id="IPR051625">
    <property type="entry name" value="Signaling_Regulatory_Domain"/>
</dbReference>
<dbReference type="InterPro" id="IPR009091">
    <property type="entry name" value="RCC1/BLIP-II"/>
</dbReference>
<evidence type="ECO:0000256" key="3">
    <source>
        <dbReference type="SAM" id="MobiDB-lite"/>
    </source>
</evidence>
<accession>A0A090M129</accession>
<feature type="repeat" description="RCC1" evidence="2">
    <location>
        <begin position="170"/>
        <end position="261"/>
    </location>
</feature>
<dbReference type="Pfam" id="PF13540">
    <property type="entry name" value="RCC1_2"/>
    <property type="match status" value="3"/>
</dbReference>
<dbReference type="OrthoDB" id="8068875at2759"/>
<proteinExistence type="predicted"/>
<feature type="signal peptide" evidence="4">
    <location>
        <begin position="1"/>
        <end position="29"/>
    </location>
</feature>
<feature type="repeat" description="RCC1" evidence="2">
    <location>
        <begin position="417"/>
        <end position="471"/>
    </location>
</feature>
<evidence type="ECO:0000256" key="2">
    <source>
        <dbReference type="PROSITE-ProRule" id="PRU00235"/>
    </source>
</evidence>
<dbReference type="PRINTS" id="PR00633">
    <property type="entry name" value="RCCNDNSATION"/>
</dbReference>
<evidence type="ECO:0000313" key="5">
    <source>
        <dbReference type="EMBL" id="CEF97940.1"/>
    </source>
</evidence>
<protein>
    <submittedName>
        <fullName evidence="5">Regulator of chromosome condensation, RCC1</fullName>
    </submittedName>
</protein>
<dbReference type="AlphaFoldDB" id="A0A090M129"/>
<dbReference type="PANTHER" id="PTHR22872">
    <property type="entry name" value="BTK-BINDING PROTEIN-RELATED"/>
    <property type="match status" value="1"/>
</dbReference>
<keyword evidence="6" id="KW-1185">Reference proteome</keyword>
<dbReference type="Proteomes" id="UP000009170">
    <property type="component" value="Unassembled WGS sequence"/>
</dbReference>
<dbReference type="STRING" id="70448.A0A090M129"/>
<comment type="caution">
    <text evidence="5">The sequence shown here is derived from an EMBL/GenBank/DDBJ whole genome shotgun (WGS) entry which is preliminary data.</text>
</comment>